<dbReference type="AlphaFoldDB" id="A0A6I4NLZ0"/>
<gene>
    <name evidence="1" type="ORF">GON26_05980</name>
</gene>
<keyword evidence="2" id="KW-1185">Reference proteome</keyword>
<protein>
    <submittedName>
        <fullName evidence="1">Uncharacterized protein</fullName>
    </submittedName>
</protein>
<evidence type="ECO:0000313" key="2">
    <source>
        <dbReference type="Proteomes" id="UP000471501"/>
    </source>
</evidence>
<name>A0A6I4NLZ0_9FLAO</name>
<sequence length="125" mass="13596">MATNTTLDTLYIVNSSNRKVTLELLVGEEGQTSLTNIKLNNGSVITDLAGNFEKAEIGKNADLNGKVLRITTTIADTSKTTNLTSLTIKLSGGFLTRTYPLFKLVDSEGESVDYICNIEFFNPTL</sequence>
<dbReference type="Proteomes" id="UP000471501">
    <property type="component" value="Unassembled WGS sequence"/>
</dbReference>
<reference evidence="1 2" key="1">
    <citation type="submission" date="2019-12" db="EMBL/GenBank/DDBJ databases">
        <authorList>
            <person name="Kim Y.S."/>
        </authorList>
    </citation>
    <scope>NUCLEOTIDE SEQUENCE [LARGE SCALE GENOMIC DNA]</scope>
    <source>
        <strain evidence="1 2">GA093</strain>
    </source>
</reference>
<accession>A0A6I4NLZ0</accession>
<comment type="caution">
    <text evidence="1">The sequence shown here is derived from an EMBL/GenBank/DDBJ whole genome shotgun (WGS) entry which is preliminary data.</text>
</comment>
<dbReference type="EMBL" id="WSTB01000002">
    <property type="protein sequence ID" value="MWB93902.1"/>
    <property type="molecule type" value="Genomic_DNA"/>
</dbReference>
<evidence type="ECO:0000313" key="1">
    <source>
        <dbReference type="EMBL" id="MWB93902.1"/>
    </source>
</evidence>
<dbReference type="RefSeq" id="WP_160373817.1">
    <property type="nucleotide sequence ID" value="NZ_WSTB01000002.1"/>
</dbReference>
<proteinExistence type="predicted"/>
<organism evidence="1 2">
    <name type="scientific">Flavobacterium hydrocarbonoxydans</name>
    <dbReference type="NCBI Taxonomy" id="2683249"/>
    <lineage>
        <taxon>Bacteria</taxon>
        <taxon>Pseudomonadati</taxon>
        <taxon>Bacteroidota</taxon>
        <taxon>Flavobacteriia</taxon>
        <taxon>Flavobacteriales</taxon>
        <taxon>Flavobacteriaceae</taxon>
        <taxon>Flavobacterium</taxon>
    </lineage>
</organism>